<dbReference type="Proteomes" id="UP000291343">
    <property type="component" value="Unassembled WGS sequence"/>
</dbReference>
<evidence type="ECO:0000313" key="2">
    <source>
        <dbReference type="EMBL" id="RZF36675.1"/>
    </source>
</evidence>
<dbReference type="Gene3D" id="3.40.50.300">
    <property type="entry name" value="P-loop containing nucleotide triphosphate hydrolases"/>
    <property type="match status" value="1"/>
</dbReference>
<keyword evidence="3" id="KW-1185">Reference proteome</keyword>
<dbReference type="InterPro" id="IPR031314">
    <property type="entry name" value="DNK_dom"/>
</dbReference>
<dbReference type="InParanoid" id="A0A482WST3"/>
<dbReference type="EMBL" id="QKKF02026066">
    <property type="protein sequence ID" value="RZF36675.1"/>
    <property type="molecule type" value="Genomic_DNA"/>
</dbReference>
<protein>
    <recommendedName>
        <fullName evidence="1">Deoxynucleoside kinase domain-containing protein</fullName>
    </recommendedName>
</protein>
<dbReference type="AlphaFoldDB" id="A0A482WST3"/>
<dbReference type="InterPro" id="IPR050566">
    <property type="entry name" value="Deoxyribonucleoside_kinase"/>
</dbReference>
<comment type="caution">
    <text evidence="2">The sequence shown here is derived from an EMBL/GenBank/DDBJ whole genome shotgun (WGS) entry which is preliminary data.</text>
</comment>
<sequence>MLQRNRPEESSVSLEYLTDLHQHYESWLMEGDPASLPAPVIVLNVDNDLQQVTQMYTKLEQYLLERHSISKGRFEINLGNNQLCF</sequence>
<dbReference type="Pfam" id="PF01712">
    <property type="entry name" value="dNK"/>
    <property type="match status" value="1"/>
</dbReference>
<dbReference type="SUPFAM" id="SSF52540">
    <property type="entry name" value="P-loop containing nucleoside triphosphate hydrolases"/>
    <property type="match status" value="1"/>
</dbReference>
<dbReference type="GO" id="GO:0019136">
    <property type="term" value="F:deoxynucleoside kinase activity"/>
    <property type="evidence" value="ECO:0007669"/>
    <property type="project" value="TreeGrafter"/>
</dbReference>
<feature type="domain" description="Deoxynucleoside kinase" evidence="1">
    <location>
        <begin position="3"/>
        <end position="59"/>
    </location>
</feature>
<proteinExistence type="predicted"/>
<dbReference type="GO" id="GO:0005739">
    <property type="term" value="C:mitochondrion"/>
    <property type="evidence" value="ECO:0007669"/>
    <property type="project" value="TreeGrafter"/>
</dbReference>
<evidence type="ECO:0000313" key="3">
    <source>
        <dbReference type="Proteomes" id="UP000291343"/>
    </source>
</evidence>
<dbReference type="OrthoDB" id="567086at2759"/>
<dbReference type="PANTHER" id="PTHR10513:SF24">
    <property type="entry name" value="THYMIDINE KINASE 2, MITOCHONDRIAL"/>
    <property type="match status" value="1"/>
</dbReference>
<gene>
    <name evidence="2" type="ORF">LSTR_LSTR016184</name>
</gene>
<dbReference type="PANTHER" id="PTHR10513">
    <property type="entry name" value="DEOXYNUCLEOSIDE KINASE"/>
    <property type="match status" value="1"/>
</dbReference>
<name>A0A482WST3_LAOST</name>
<organism evidence="2 3">
    <name type="scientific">Laodelphax striatellus</name>
    <name type="common">Small brown planthopper</name>
    <name type="synonym">Delphax striatella</name>
    <dbReference type="NCBI Taxonomy" id="195883"/>
    <lineage>
        <taxon>Eukaryota</taxon>
        <taxon>Metazoa</taxon>
        <taxon>Ecdysozoa</taxon>
        <taxon>Arthropoda</taxon>
        <taxon>Hexapoda</taxon>
        <taxon>Insecta</taxon>
        <taxon>Pterygota</taxon>
        <taxon>Neoptera</taxon>
        <taxon>Paraneoptera</taxon>
        <taxon>Hemiptera</taxon>
        <taxon>Auchenorrhyncha</taxon>
        <taxon>Fulgoroidea</taxon>
        <taxon>Delphacidae</taxon>
        <taxon>Criomorphinae</taxon>
        <taxon>Laodelphax</taxon>
    </lineage>
</organism>
<reference evidence="2 3" key="1">
    <citation type="journal article" date="2017" name="Gigascience">
        <title>Genome sequence of the small brown planthopper, Laodelphax striatellus.</title>
        <authorList>
            <person name="Zhu J."/>
            <person name="Jiang F."/>
            <person name="Wang X."/>
            <person name="Yang P."/>
            <person name="Bao Y."/>
            <person name="Zhao W."/>
            <person name="Wang W."/>
            <person name="Lu H."/>
            <person name="Wang Q."/>
            <person name="Cui N."/>
            <person name="Li J."/>
            <person name="Chen X."/>
            <person name="Luo L."/>
            <person name="Yu J."/>
            <person name="Kang L."/>
            <person name="Cui F."/>
        </authorList>
    </citation>
    <scope>NUCLEOTIDE SEQUENCE [LARGE SCALE GENOMIC DNA]</scope>
    <source>
        <strain evidence="2">Lst14</strain>
    </source>
</reference>
<evidence type="ECO:0000259" key="1">
    <source>
        <dbReference type="Pfam" id="PF01712"/>
    </source>
</evidence>
<accession>A0A482WST3</accession>
<dbReference type="STRING" id="195883.A0A482WST3"/>
<dbReference type="InterPro" id="IPR027417">
    <property type="entry name" value="P-loop_NTPase"/>
</dbReference>